<dbReference type="AlphaFoldDB" id="A0A1M6YE44"/>
<evidence type="ECO:0000313" key="1">
    <source>
        <dbReference type="EMBL" id="SHL16518.1"/>
    </source>
</evidence>
<dbReference type="RefSeq" id="WP_073306049.1">
    <property type="nucleotide sequence ID" value="NZ_FRAW01000041.1"/>
</dbReference>
<gene>
    <name evidence="1" type="ORF">SAMN05720469_1416</name>
</gene>
<dbReference type="Pfam" id="PF13151">
    <property type="entry name" value="DUF3990"/>
    <property type="match status" value="1"/>
</dbReference>
<name>A0A1M6YE44_9BACT</name>
<organism evidence="1 2">
    <name type="scientific">Fibrobacter intestinalis</name>
    <dbReference type="NCBI Taxonomy" id="28122"/>
    <lineage>
        <taxon>Bacteria</taxon>
        <taxon>Pseudomonadati</taxon>
        <taxon>Fibrobacterota</taxon>
        <taxon>Fibrobacteria</taxon>
        <taxon>Fibrobacterales</taxon>
        <taxon>Fibrobacteraceae</taxon>
        <taxon>Fibrobacter</taxon>
    </lineage>
</organism>
<accession>A0A1M6YE44</accession>
<dbReference type="EMBL" id="FRAW01000041">
    <property type="protein sequence ID" value="SHL16518.1"/>
    <property type="molecule type" value="Genomic_DNA"/>
</dbReference>
<sequence length="159" mass="18445">MIVYHGSIQVVQKPDINHSYRPLDFGMGFYVTTVREQAVRWAERKSKIYDGASPVLNIYEMSDFTSDLSVKTFPEDLTEWINFVCKCRDGALDYKDYDVIVGKVANDKVFRVVDMYHSGIWDLDRALREIKVYPHYDQIAFITQKAIDSLLTFVSGERV</sequence>
<evidence type="ECO:0008006" key="3">
    <source>
        <dbReference type="Google" id="ProtNLM"/>
    </source>
</evidence>
<protein>
    <recommendedName>
        <fullName evidence="3">DUF3990 domain-containing protein</fullName>
    </recommendedName>
</protein>
<dbReference type="InterPro" id="IPR025051">
    <property type="entry name" value="DUF3990"/>
</dbReference>
<dbReference type="Proteomes" id="UP000184275">
    <property type="component" value="Unassembled WGS sequence"/>
</dbReference>
<proteinExistence type="predicted"/>
<evidence type="ECO:0000313" key="2">
    <source>
        <dbReference type="Proteomes" id="UP000184275"/>
    </source>
</evidence>
<keyword evidence="2" id="KW-1185">Reference proteome</keyword>
<reference evidence="2" key="1">
    <citation type="submission" date="2016-11" db="EMBL/GenBank/DDBJ databases">
        <authorList>
            <person name="Varghese N."/>
            <person name="Submissions S."/>
        </authorList>
    </citation>
    <scope>NUCLEOTIDE SEQUENCE [LARGE SCALE GENOMIC DNA]</scope>
    <source>
        <strain evidence="2">UWOS</strain>
    </source>
</reference>